<dbReference type="EMBL" id="JH993036">
    <property type="protein sequence ID" value="EKX39854.1"/>
    <property type="molecule type" value="Genomic_DNA"/>
</dbReference>
<evidence type="ECO:0000313" key="5">
    <source>
        <dbReference type="Proteomes" id="UP000011087"/>
    </source>
</evidence>
<sequence>MLEQEMTDLRAERDALVEQAAAEETATKSLEERYEETARSAEELRAKLAELGQLAEASRKETGLREALSMLEQEVSVLSLVCSNAADIAQAVDKSLDALLSPLCVVEDSLLAASTCVDELRRRMSCAHEANRRASESSAGFLSSLSVAVETSERAVEGLELSLADFVTRQQHLASQSKSRSLQLDSSICSVGATVEDIEGILALSKAAWRHVQESLSHKLRMLLKEAKTCERIAGDAGDPTVYNGLVRTIDELTRTKKMVEEELKVRNSELNKLKRHVEKLKESDRASAAPPPAEANQEWQTLQLKLTKVEQENQELSRLLVDFDSEQLAMRDHLEQQSNTFKSFLLCLLDFLSPVSSCTREDMQEKLVDLLKFIDFAEGSDSTSAEALQGSVLALAALRPASVDQDKPWQVVGELVSVSSAFKPPKELMTPPTPKSDRDESRRSSTRPLQILSPPPSSPDHLDSPTEDSPGQTWHTALAAADKDPYWNESHVFLPDRVTRDLHVALLSEHHDMLGHVSVSLWDAGLQVSSSLASRIS</sequence>
<evidence type="ECO:0000313" key="3">
    <source>
        <dbReference type="EMBL" id="EKX39854.1"/>
    </source>
</evidence>
<organism evidence="3">
    <name type="scientific">Guillardia theta (strain CCMP2712)</name>
    <name type="common">Cryptophyte</name>
    <dbReference type="NCBI Taxonomy" id="905079"/>
    <lineage>
        <taxon>Eukaryota</taxon>
        <taxon>Cryptophyceae</taxon>
        <taxon>Pyrenomonadales</taxon>
        <taxon>Geminigeraceae</taxon>
        <taxon>Guillardia</taxon>
    </lineage>
</organism>
<evidence type="ECO:0008006" key="6">
    <source>
        <dbReference type="Google" id="ProtNLM"/>
    </source>
</evidence>
<name>L1IVF0_GUITC</name>
<evidence type="ECO:0000313" key="4">
    <source>
        <dbReference type="EnsemblProtists" id="EKX39854"/>
    </source>
</evidence>
<reference evidence="5" key="2">
    <citation type="submission" date="2012-11" db="EMBL/GenBank/DDBJ databases">
        <authorList>
            <person name="Kuo A."/>
            <person name="Curtis B.A."/>
            <person name="Tanifuji G."/>
            <person name="Burki F."/>
            <person name="Gruber A."/>
            <person name="Irimia M."/>
            <person name="Maruyama S."/>
            <person name="Arias M.C."/>
            <person name="Ball S.G."/>
            <person name="Gile G.H."/>
            <person name="Hirakawa Y."/>
            <person name="Hopkins J.F."/>
            <person name="Rensing S.A."/>
            <person name="Schmutz J."/>
            <person name="Symeonidi A."/>
            <person name="Elias M."/>
            <person name="Eveleigh R.J."/>
            <person name="Herman E.K."/>
            <person name="Klute M.J."/>
            <person name="Nakayama T."/>
            <person name="Obornik M."/>
            <person name="Reyes-Prieto A."/>
            <person name="Armbrust E.V."/>
            <person name="Aves S.J."/>
            <person name="Beiko R.G."/>
            <person name="Coutinho P."/>
            <person name="Dacks J.B."/>
            <person name="Durnford D.G."/>
            <person name="Fast N.M."/>
            <person name="Green B.R."/>
            <person name="Grisdale C."/>
            <person name="Hempe F."/>
            <person name="Henrissat B."/>
            <person name="Hoppner M.P."/>
            <person name="Ishida K.-I."/>
            <person name="Kim E."/>
            <person name="Koreny L."/>
            <person name="Kroth P.G."/>
            <person name="Liu Y."/>
            <person name="Malik S.-B."/>
            <person name="Maier U.G."/>
            <person name="McRose D."/>
            <person name="Mock T."/>
            <person name="Neilson J.A."/>
            <person name="Onodera N.T."/>
            <person name="Poole A.M."/>
            <person name="Pritham E.J."/>
            <person name="Richards T.A."/>
            <person name="Rocap G."/>
            <person name="Roy S.W."/>
            <person name="Sarai C."/>
            <person name="Schaack S."/>
            <person name="Shirato S."/>
            <person name="Slamovits C.H."/>
            <person name="Spencer D.F."/>
            <person name="Suzuki S."/>
            <person name="Worden A.Z."/>
            <person name="Zauner S."/>
            <person name="Barry K."/>
            <person name="Bell C."/>
            <person name="Bharti A.K."/>
            <person name="Crow J.A."/>
            <person name="Grimwood J."/>
            <person name="Kramer R."/>
            <person name="Lindquist E."/>
            <person name="Lucas S."/>
            <person name="Salamov A."/>
            <person name="McFadden G.I."/>
            <person name="Lane C.E."/>
            <person name="Keeling P.J."/>
            <person name="Gray M.W."/>
            <person name="Grigoriev I.V."/>
            <person name="Archibald J.M."/>
        </authorList>
    </citation>
    <scope>NUCLEOTIDE SEQUENCE</scope>
    <source>
        <strain evidence="5">CCMP2712</strain>
    </source>
</reference>
<dbReference type="PaxDb" id="55529-EKX39854"/>
<keyword evidence="5" id="KW-1185">Reference proteome</keyword>
<feature type="region of interest" description="Disordered" evidence="2">
    <location>
        <begin position="424"/>
        <end position="473"/>
    </location>
</feature>
<proteinExistence type="predicted"/>
<dbReference type="KEGG" id="gtt:GUITHDRAFT_114104"/>
<dbReference type="HOGENOM" id="CLU_506672_0_0_1"/>
<accession>L1IVF0</accession>
<evidence type="ECO:0000256" key="2">
    <source>
        <dbReference type="SAM" id="MobiDB-lite"/>
    </source>
</evidence>
<feature type="coiled-coil region" evidence="1">
    <location>
        <begin position="243"/>
        <end position="327"/>
    </location>
</feature>
<dbReference type="EnsemblProtists" id="EKX39854">
    <property type="protein sequence ID" value="EKX39854"/>
    <property type="gene ID" value="GUITHDRAFT_114104"/>
</dbReference>
<reference evidence="3 5" key="1">
    <citation type="journal article" date="2012" name="Nature">
        <title>Algal genomes reveal evolutionary mosaicism and the fate of nucleomorphs.</title>
        <authorList>
            <consortium name="DOE Joint Genome Institute"/>
            <person name="Curtis B.A."/>
            <person name="Tanifuji G."/>
            <person name="Burki F."/>
            <person name="Gruber A."/>
            <person name="Irimia M."/>
            <person name="Maruyama S."/>
            <person name="Arias M.C."/>
            <person name="Ball S.G."/>
            <person name="Gile G.H."/>
            <person name="Hirakawa Y."/>
            <person name="Hopkins J.F."/>
            <person name="Kuo A."/>
            <person name="Rensing S.A."/>
            <person name="Schmutz J."/>
            <person name="Symeonidi A."/>
            <person name="Elias M."/>
            <person name="Eveleigh R.J."/>
            <person name="Herman E.K."/>
            <person name="Klute M.J."/>
            <person name="Nakayama T."/>
            <person name="Obornik M."/>
            <person name="Reyes-Prieto A."/>
            <person name="Armbrust E.V."/>
            <person name="Aves S.J."/>
            <person name="Beiko R.G."/>
            <person name="Coutinho P."/>
            <person name="Dacks J.B."/>
            <person name="Durnford D.G."/>
            <person name="Fast N.M."/>
            <person name="Green B.R."/>
            <person name="Grisdale C.J."/>
            <person name="Hempel F."/>
            <person name="Henrissat B."/>
            <person name="Hoppner M.P."/>
            <person name="Ishida K."/>
            <person name="Kim E."/>
            <person name="Koreny L."/>
            <person name="Kroth P.G."/>
            <person name="Liu Y."/>
            <person name="Malik S.B."/>
            <person name="Maier U.G."/>
            <person name="McRose D."/>
            <person name="Mock T."/>
            <person name="Neilson J.A."/>
            <person name="Onodera N.T."/>
            <person name="Poole A.M."/>
            <person name="Pritham E.J."/>
            <person name="Richards T.A."/>
            <person name="Rocap G."/>
            <person name="Roy S.W."/>
            <person name="Sarai C."/>
            <person name="Schaack S."/>
            <person name="Shirato S."/>
            <person name="Slamovits C.H."/>
            <person name="Spencer D.F."/>
            <person name="Suzuki S."/>
            <person name="Worden A.Z."/>
            <person name="Zauner S."/>
            <person name="Barry K."/>
            <person name="Bell C."/>
            <person name="Bharti A.K."/>
            <person name="Crow J.A."/>
            <person name="Grimwood J."/>
            <person name="Kramer R."/>
            <person name="Lindquist E."/>
            <person name="Lucas S."/>
            <person name="Salamov A."/>
            <person name="McFadden G.I."/>
            <person name="Lane C.E."/>
            <person name="Keeling P.J."/>
            <person name="Gray M.W."/>
            <person name="Grigoriev I.V."/>
            <person name="Archibald J.M."/>
        </authorList>
    </citation>
    <scope>NUCLEOTIDE SEQUENCE</scope>
    <source>
        <strain evidence="3 5">CCMP2712</strain>
    </source>
</reference>
<gene>
    <name evidence="3" type="ORF">GUITHDRAFT_114104</name>
</gene>
<feature type="coiled-coil region" evidence="1">
    <location>
        <begin position="6"/>
        <end position="74"/>
    </location>
</feature>
<reference evidence="4" key="3">
    <citation type="submission" date="2015-06" db="UniProtKB">
        <authorList>
            <consortium name="EnsemblProtists"/>
        </authorList>
    </citation>
    <scope>IDENTIFICATION</scope>
</reference>
<dbReference type="AlphaFoldDB" id="L1IVF0"/>
<keyword evidence="1" id="KW-0175">Coiled coil</keyword>
<protein>
    <recommendedName>
        <fullName evidence="6">C2 domain-containing protein</fullName>
    </recommendedName>
</protein>
<dbReference type="RefSeq" id="XP_005826834.1">
    <property type="nucleotide sequence ID" value="XM_005826777.1"/>
</dbReference>
<dbReference type="Proteomes" id="UP000011087">
    <property type="component" value="Unassembled WGS sequence"/>
</dbReference>
<dbReference type="GeneID" id="17296570"/>
<evidence type="ECO:0000256" key="1">
    <source>
        <dbReference type="SAM" id="Coils"/>
    </source>
</evidence>